<evidence type="ECO:0000313" key="1">
    <source>
        <dbReference type="EMBL" id="GAA4147110.1"/>
    </source>
</evidence>
<gene>
    <name evidence="1" type="ORF">GCM10022416_40230</name>
</gene>
<evidence type="ECO:0000313" key="2">
    <source>
        <dbReference type="Proteomes" id="UP001500266"/>
    </source>
</evidence>
<dbReference type="Proteomes" id="UP001500266">
    <property type="component" value="Unassembled WGS sequence"/>
</dbReference>
<accession>A0ABP7Z4J2</accession>
<dbReference type="EMBL" id="BAABDO010000065">
    <property type="protein sequence ID" value="GAA4147110.1"/>
    <property type="molecule type" value="Genomic_DNA"/>
</dbReference>
<proteinExistence type="predicted"/>
<sequence length="80" mass="9154">MVLDLIRDRRTRLRTTTPGRPQHCVLSSEGTGMSRDEAMKGLRRYLGQPHADQRSFRFFGDGWEINCAPSPEQGGQMWCT</sequence>
<name>A0ABP7Z4J2_9ACTN</name>
<comment type="caution">
    <text evidence="1">The sequence shown here is derived from an EMBL/GenBank/DDBJ whole genome shotgun (WGS) entry which is preliminary data.</text>
</comment>
<organism evidence="1 2">
    <name type="scientific">Actinomadura keratinilytica</name>
    <dbReference type="NCBI Taxonomy" id="547461"/>
    <lineage>
        <taxon>Bacteria</taxon>
        <taxon>Bacillati</taxon>
        <taxon>Actinomycetota</taxon>
        <taxon>Actinomycetes</taxon>
        <taxon>Streptosporangiales</taxon>
        <taxon>Thermomonosporaceae</taxon>
        <taxon>Actinomadura</taxon>
    </lineage>
</organism>
<protein>
    <submittedName>
        <fullName evidence="1">Uncharacterized protein</fullName>
    </submittedName>
</protein>
<keyword evidence="2" id="KW-1185">Reference proteome</keyword>
<reference evidence="2" key="1">
    <citation type="journal article" date="2019" name="Int. J. Syst. Evol. Microbiol.">
        <title>The Global Catalogue of Microorganisms (GCM) 10K type strain sequencing project: providing services to taxonomists for standard genome sequencing and annotation.</title>
        <authorList>
            <consortium name="The Broad Institute Genomics Platform"/>
            <consortium name="The Broad Institute Genome Sequencing Center for Infectious Disease"/>
            <person name="Wu L."/>
            <person name="Ma J."/>
        </authorList>
    </citation>
    <scope>NUCLEOTIDE SEQUENCE [LARGE SCALE GENOMIC DNA]</scope>
    <source>
        <strain evidence="2">JCM 17316</strain>
    </source>
</reference>